<comment type="similarity">
    <text evidence="3">Belongs to the glycosyltransferase 85 family.</text>
</comment>
<dbReference type="GO" id="GO:0045227">
    <property type="term" value="P:capsule polysaccharide biosynthetic process"/>
    <property type="evidence" value="ECO:0007669"/>
    <property type="project" value="UniProtKB-UniPathway"/>
</dbReference>
<dbReference type="Pfam" id="PF12250">
    <property type="entry name" value="AftA_N"/>
    <property type="match status" value="1"/>
</dbReference>
<evidence type="ECO:0000256" key="13">
    <source>
        <dbReference type="SAM" id="Phobius"/>
    </source>
</evidence>
<comment type="caution">
    <text evidence="16">The sequence shown here is derived from an EMBL/GenBank/DDBJ whole genome shotgun (WGS) entry which is preliminary data.</text>
</comment>
<comment type="subcellular location">
    <subcellularLocation>
        <location evidence="1">Cell membrane</location>
        <topology evidence="1">Multi-pass membrane protein</topology>
    </subcellularLocation>
</comment>
<dbReference type="Pfam" id="PF12249">
    <property type="entry name" value="AftA_C"/>
    <property type="match status" value="1"/>
</dbReference>
<feature type="transmembrane region" description="Helical" evidence="13">
    <location>
        <begin position="28"/>
        <end position="52"/>
    </location>
</feature>
<evidence type="ECO:0000256" key="3">
    <source>
        <dbReference type="ARBA" id="ARBA00009655"/>
    </source>
</evidence>
<evidence type="ECO:0000256" key="1">
    <source>
        <dbReference type="ARBA" id="ARBA00004651"/>
    </source>
</evidence>
<dbReference type="GO" id="GO:0016757">
    <property type="term" value="F:glycosyltransferase activity"/>
    <property type="evidence" value="ECO:0007669"/>
    <property type="project" value="InterPro"/>
</dbReference>
<dbReference type="InterPro" id="IPR020959">
    <property type="entry name" value="ArabinofuranosylTrfase_AftA_C"/>
</dbReference>
<evidence type="ECO:0000259" key="14">
    <source>
        <dbReference type="Pfam" id="PF12249"/>
    </source>
</evidence>
<feature type="transmembrane region" description="Helical" evidence="13">
    <location>
        <begin position="361"/>
        <end position="380"/>
    </location>
</feature>
<evidence type="ECO:0000256" key="11">
    <source>
        <dbReference type="ARBA" id="ARBA00033184"/>
    </source>
</evidence>
<feature type="transmembrane region" description="Helical" evidence="13">
    <location>
        <begin position="314"/>
        <end position="334"/>
    </location>
</feature>
<dbReference type="RefSeq" id="WP_133853177.1">
    <property type="nucleotide sequence ID" value="NZ_SNXZ01000007.1"/>
</dbReference>
<accession>A0A4R6S0S1</accession>
<keyword evidence="8 13" id="KW-0812">Transmembrane</keyword>
<keyword evidence="10 13" id="KW-0472">Membrane</keyword>
<evidence type="ECO:0000259" key="15">
    <source>
        <dbReference type="Pfam" id="PF12250"/>
    </source>
</evidence>
<dbReference type="OrthoDB" id="4775300at2"/>
<name>A0A4R6S0S1_LABRH</name>
<feature type="transmembrane region" description="Helical" evidence="13">
    <location>
        <begin position="97"/>
        <end position="119"/>
    </location>
</feature>
<evidence type="ECO:0000256" key="6">
    <source>
        <dbReference type="ARBA" id="ARBA00022475"/>
    </source>
</evidence>
<feature type="transmembrane region" description="Helical" evidence="13">
    <location>
        <begin position="283"/>
        <end position="302"/>
    </location>
</feature>
<evidence type="ECO:0000256" key="5">
    <source>
        <dbReference type="ARBA" id="ARBA00020482"/>
    </source>
</evidence>
<feature type="transmembrane region" description="Helical" evidence="13">
    <location>
        <begin position="420"/>
        <end position="440"/>
    </location>
</feature>
<comment type="pathway">
    <text evidence="2">Cell wall biogenesis; cell wall polysaccharide biosynthesis.</text>
</comment>
<dbReference type="EMBL" id="SNXZ01000007">
    <property type="protein sequence ID" value="TDP92823.1"/>
    <property type="molecule type" value="Genomic_DNA"/>
</dbReference>
<evidence type="ECO:0000256" key="8">
    <source>
        <dbReference type="ARBA" id="ARBA00022692"/>
    </source>
</evidence>
<evidence type="ECO:0000256" key="9">
    <source>
        <dbReference type="ARBA" id="ARBA00022989"/>
    </source>
</evidence>
<feature type="transmembrane region" description="Helical" evidence="13">
    <location>
        <begin position="387"/>
        <end position="408"/>
    </location>
</feature>
<evidence type="ECO:0000256" key="12">
    <source>
        <dbReference type="ARBA" id="ARBA00034030"/>
    </source>
</evidence>
<evidence type="ECO:0000256" key="7">
    <source>
        <dbReference type="ARBA" id="ARBA00022679"/>
    </source>
</evidence>
<feature type="domain" description="Arabinofuranosyltransferase AftA C-terminal" evidence="14">
    <location>
        <begin position="479"/>
        <end position="646"/>
    </location>
</feature>
<keyword evidence="6" id="KW-1003">Cell membrane</keyword>
<feature type="transmembrane region" description="Helical" evidence="13">
    <location>
        <begin position="64"/>
        <end position="85"/>
    </location>
</feature>
<keyword evidence="7 16" id="KW-0808">Transferase</keyword>
<organism evidence="16 17">
    <name type="scientific">Labedaea rhizosphaerae</name>
    <dbReference type="NCBI Taxonomy" id="598644"/>
    <lineage>
        <taxon>Bacteria</taxon>
        <taxon>Bacillati</taxon>
        <taxon>Actinomycetota</taxon>
        <taxon>Actinomycetes</taxon>
        <taxon>Pseudonocardiales</taxon>
        <taxon>Pseudonocardiaceae</taxon>
        <taxon>Labedaea</taxon>
    </lineage>
</organism>
<evidence type="ECO:0000313" key="17">
    <source>
        <dbReference type="Proteomes" id="UP000295444"/>
    </source>
</evidence>
<dbReference type="AlphaFoldDB" id="A0A4R6S0S1"/>
<feature type="transmembrane region" description="Helical" evidence="13">
    <location>
        <begin position="227"/>
        <end position="244"/>
    </location>
</feature>
<dbReference type="UniPathway" id="UPA00963"/>
<reference evidence="16 17" key="1">
    <citation type="submission" date="2019-03" db="EMBL/GenBank/DDBJ databases">
        <title>Genomic Encyclopedia of Type Strains, Phase IV (KMG-IV): sequencing the most valuable type-strain genomes for metagenomic binning, comparative biology and taxonomic classification.</title>
        <authorList>
            <person name="Goeker M."/>
        </authorList>
    </citation>
    <scope>NUCLEOTIDE SEQUENCE [LARGE SCALE GENOMIC DNA]</scope>
    <source>
        <strain evidence="16 17">DSM 45361</strain>
    </source>
</reference>
<dbReference type="InterPro" id="IPR020963">
    <property type="entry name" value="ArabinofuranosylTrfase_AftA_N"/>
</dbReference>
<feature type="transmembrane region" description="Helical" evidence="13">
    <location>
        <begin position="205"/>
        <end position="221"/>
    </location>
</feature>
<dbReference type="Proteomes" id="UP000295444">
    <property type="component" value="Unassembled WGS sequence"/>
</dbReference>
<feature type="transmembrane region" description="Helical" evidence="13">
    <location>
        <begin position="180"/>
        <end position="198"/>
    </location>
</feature>
<feature type="transmembrane region" description="Helical" evidence="13">
    <location>
        <begin position="256"/>
        <end position="277"/>
    </location>
</feature>
<comment type="catalytic activity">
    <reaction evidence="12">
        <text>Adds an alpha-D-arabinofuranosyl group from trans,octacis-decaprenylphospho-beta-D-arabinofuranose at the 5-O-position of the eighth, tenth and twelfth galactofuranose unit of the galactofuranan chain of [beta-D-galactofuranosyl-(1-&gt;5)-beta-D-galactofuranosyl-(1-&gt;6)]14-beta-D-galactofuranosyl-(1-&gt;5)-beta-D-galactofuranosyl-(1-&gt;4)-alpha-L-rhamnopyranosyl-(1-&gt;3)-N-acetyl-alpha-D-glucosaminyl-diphospho-trans,octacis-decaprenol.</text>
        <dbReference type="EC" id="2.4.2.46"/>
    </reaction>
</comment>
<evidence type="ECO:0000313" key="16">
    <source>
        <dbReference type="EMBL" id="TDP92823.1"/>
    </source>
</evidence>
<sequence>MVTDTCAKPVAVVVETPDMDPLPNRRRVVLLGIEVVAAVAAAALVSGLVQWAVDALPIRYKSNVPIALTWSVVFVLSCVVVVLLWRRWSRSSTVLAWLLPAAFTSTVQALTLAGTPFYLFGTNGDQFFRIQYLQRLTVSASLADDNYLGIPPYYPAGWFWLGGRFASLIGRPAWAAYKPFAILTIAVVAALAFVLWSLLVSRKKALGIAMVFALTGTILGAYEPYSWVATVVIPPLAVLAWRLFRTIAERRGAAGPGPATVLLGLIGLGISVCAATYTLLFGFAVLLVVAAAVVAAAVATVRSKARWSTVVVRLGLIGLAALPITLLVWAPYLYSAMRMPTGRNAAPQFFPIGMATLGTPMLQPTVTGVICMIGLVWIVVAWRRNPVAQAFGITAAACVVWQLSSTLALADNTTLLSSHIAQVGEIVLWCACAFAVFDLVESLPRRLHISSPQCTRVLASVLAVLVAVQLTQFRPDSIKALLGGAYTSYDADGHVVDAAKATDQWGPYNKQLIDVIAQLSGRPAQDNVLLTNDFQLLDFQPYHSFQTNKEQYANPLARYPERNEELVRWARSSSPSEFLSKLSASEFTLPNVFVFTRDAAGDYVFDINWTNFPYENTGRRLTFPAELFASPQFVSREVGPFTVIVRR</sequence>
<proteinExistence type="inferred from homology"/>
<feature type="domain" description="Arabinofuranosyltransferase AftA N-terminal" evidence="15">
    <location>
        <begin position="35"/>
        <end position="465"/>
    </location>
</feature>
<dbReference type="GO" id="GO:0005886">
    <property type="term" value="C:plasma membrane"/>
    <property type="evidence" value="ECO:0007669"/>
    <property type="project" value="UniProtKB-SubCell"/>
</dbReference>
<dbReference type="EC" id="2.4.2.46" evidence="4"/>
<keyword evidence="9 13" id="KW-1133">Transmembrane helix</keyword>
<keyword evidence="17" id="KW-1185">Reference proteome</keyword>
<evidence type="ECO:0000256" key="10">
    <source>
        <dbReference type="ARBA" id="ARBA00023136"/>
    </source>
</evidence>
<dbReference type="GO" id="GO:0044038">
    <property type="term" value="P:cell wall macromolecule biosynthetic process"/>
    <property type="evidence" value="ECO:0007669"/>
    <property type="project" value="InterPro"/>
</dbReference>
<gene>
    <name evidence="16" type="ORF">EV186_10738</name>
</gene>
<evidence type="ECO:0000256" key="2">
    <source>
        <dbReference type="ARBA" id="ARBA00004776"/>
    </source>
</evidence>
<evidence type="ECO:0000256" key="4">
    <source>
        <dbReference type="ARBA" id="ARBA00012037"/>
    </source>
</evidence>
<protein>
    <recommendedName>
        <fullName evidence="5">Galactan 5-O-arabinofuranosyltransferase</fullName>
        <ecNumber evidence="4">2.4.2.46</ecNumber>
    </recommendedName>
    <alternativeName>
        <fullName evidence="11">Arabinofuranosyltransferase AftA</fullName>
    </alternativeName>
</protein>